<feature type="transmembrane region" description="Helical" evidence="1">
    <location>
        <begin position="82"/>
        <end position="101"/>
    </location>
</feature>
<feature type="transmembrane region" description="Helical" evidence="1">
    <location>
        <begin position="107"/>
        <end position="128"/>
    </location>
</feature>
<accession>A0A848M6I1</accession>
<proteinExistence type="predicted"/>
<feature type="transmembrane region" description="Helical" evidence="1">
    <location>
        <begin position="56"/>
        <end position="75"/>
    </location>
</feature>
<protein>
    <submittedName>
        <fullName evidence="3">VanZ family protein</fullName>
    </submittedName>
</protein>
<dbReference type="InterPro" id="IPR006976">
    <property type="entry name" value="VanZ-like"/>
</dbReference>
<keyword evidence="1" id="KW-1133">Transmembrane helix</keyword>
<evidence type="ECO:0000256" key="1">
    <source>
        <dbReference type="SAM" id="Phobius"/>
    </source>
</evidence>
<dbReference type="Pfam" id="PF04892">
    <property type="entry name" value="VanZ"/>
    <property type="match status" value="1"/>
</dbReference>
<evidence type="ECO:0000313" key="4">
    <source>
        <dbReference type="Proteomes" id="UP000565468"/>
    </source>
</evidence>
<sequence>MRIIFTVFWAAVLFTFTCSINFQALLHQQLIDFRFNPAPDWSELFRMDFQWYRNDWILRKAGHLIGFFVLALSASNFGKIRFAFILCILYAAATEILQLYFFRGGRIYDVINDSFGIILAYLVCKLFFSRKYVNSSDT</sequence>
<dbReference type="RefSeq" id="WP_169504477.1">
    <property type="nucleotide sequence ID" value="NZ_JABBPN010000005.1"/>
</dbReference>
<keyword evidence="1" id="KW-0472">Membrane</keyword>
<feature type="domain" description="VanZ-like" evidence="2">
    <location>
        <begin position="4"/>
        <end position="127"/>
    </location>
</feature>
<comment type="caution">
    <text evidence="3">The sequence shown here is derived from an EMBL/GenBank/DDBJ whole genome shotgun (WGS) entry which is preliminary data.</text>
</comment>
<dbReference type="AlphaFoldDB" id="A0A848M6I1"/>
<keyword evidence="1" id="KW-0812">Transmembrane</keyword>
<dbReference type="NCBIfam" id="NF037970">
    <property type="entry name" value="vanZ_1"/>
    <property type="match status" value="1"/>
</dbReference>
<gene>
    <name evidence="3" type="ORF">HII30_07940</name>
</gene>
<dbReference type="Proteomes" id="UP000565468">
    <property type="component" value="Unassembled WGS sequence"/>
</dbReference>
<organism evidence="3 4">
    <name type="scientific">Paenibacillus lemnae</name>
    <dbReference type="NCBI Taxonomy" id="1330551"/>
    <lineage>
        <taxon>Bacteria</taxon>
        <taxon>Bacillati</taxon>
        <taxon>Bacillota</taxon>
        <taxon>Bacilli</taxon>
        <taxon>Bacillales</taxon>
        <taxon>Paenibacillaceae</taxon>
        <taxon>Paenibacillus</taxon>
    </lineage>
</organism>
<evidence type="ECO:0000259" key="2">
    <source>
        <dbReference type="Pfam" id="PF04892"/>
    </source>
</evidence>
<reference evidence="3 4" key="1">
    <citation type="submission" date="2020-04" db="EMBL/GenBank/DDBJ databases">
        <title>Paenibacillus algicola sp. nov., a novel marine bacterium producing alginate lyase.</title>
        <authorList>
            <person name="Huang H."/>
        </authorList>
    </citation>
    <scope>NUCLEOTIDE SEQUENCE [LARGE SCALE GENOMIC DNA]</scope>
    <source>
        <strain evidence="3 4">L7-75</strain>
    </source>
</reference>
<name>A0A848M6I1_PAELE</name>
<keyword evidence="4" id="KW-1185">Reference proteome</keyword>
<dbReference type="EMBL" id="JABBPN010000005">
    <property type="protein sequence ID" value="NMO95702.1"/>
    <property type="molecule type" value="Genomic_DNA"/>
</dbReference>
<evidence type="ECO:0000313" key="3">
    <source>
        <dbReference type="EMBL" id="NMO95702.1"/>
    </source>
</evidence>